<dbReference type="GO" id="GO:0020037">
    <property type="term" value="F:heme binding"/>
    <property type="evidence" value="ECO:0007669"/>
    <property type="project" value="InterPro"/>
</dbReference>
<dbReference type="EMBL" id="CP048711">
    <property type="protein sequence ID" value="QIB64209.1"/>
    <property type="molecule type" value="Genomic_DNA"/>
</dbReference>
<dbReference type="PANTHER" id="PTHR30600">
    <property type="entry name" value="CYTOCHROME C PEROXIDASE-RELATED"/>
    <property type="match status" value="1"/>
</dbReference>
<dbReference type="GO" id="GO:0004130">
    <property type="term" value="F:cytochrome-c peroxidase activity"/>
    <property type="evidence" value="ECO:0007669"/>
    <property type="project" value="TreeGrafter"/>
</dbReference>
<proteinExistence type="predicted"/>
<name>A0A6C0TXT2_9GAMM</name>
<accession>A0A6C0TXT2</accession>
<dbReference type="KEGG" id="kim:G3T16_01060"/>
<keyword evidence="2" id="KW-1185">Reference proteome</keyword>
<evidence type="ECO:0000313" key="2">
    <source>
        <dbReference type="Proteomes" id="UP000477680"/>
    </source>
</evidence>
<sequence length="109" mass="12143">MNDLGRYEATGNSADRWLYRAASLRNVAITAPYMHDGSLPDLESVVDYYNRGGVQHPGLDPRIRPLNLDADQRKDLVQFLQALTGSNIDTLVRDGRSQSIGDTRSSTQH</sequence>
<dbReference type="Proteomes" id="UP000477680">
    <property type="component" value="Chromosome"/>
</dbReference>
<reference evidence="1 2" key="1">
    <citation type="submission" date="2020-02" db="EMBL/GenBank/DDBJ databases">
        <title>Genome sequencing for Kineobactrum sp. M2.</title>
        <authorList>
            <person name="Park S.-J."/>
        </authorList>
    </citation>
    <scope>NUCLEOTIDE SEQUENCE [LARGE SCALE GENOMIC DNA]</scope>
    <source>
        <strain evidence="1 2">M2</strain>
    </source>
</reference>
<dbReference type="InterPro" id="IPR051395">
    <property type="entry name" value="Cytochrome_c_Peroxidase/MauG"/>
</dbReference>
<gene>
    <name evidence="1" type="ORF">G3T16_01060</name>
</gene>
<dbReference type="SUPFAM" id="SSF46626">
    <property type="entry name" value="Cytochrome c"/>
    <property type="match status" value="1"/>
</dbReference>
<dbReference type="AlphaFoldDB" id="A0A6C0TXT2"/>
<dbReference type="InterPro" id="IPR036909">
    <property type="entry name" value="Cyt_c-like_dom_sf"/>
</dbReference>
<dbReference type="GO" id="GO:0009055">
    <property type="term" value="F:electron transfer activity"/>
    <property type="evidence" value="ECO:0007669"/>
    <property type="project" value="InterPro"/>
</dbReference>
<evidence type="ECO:0000313" key="1">
    <source>
        <dbReference type="EMBL" id="QIB64209.1"/>
    </source>
</evidence>
<protein>
    <recommendedName>
        <fullName evidence="3">Cytochrome c domain-containing protein</fullName>
    </recommendedName>
</protein>
<organism evidence="1 2">
    <name type="scientific">Kineobactrum salinum</name>
    <dbReference type="NCBI Taxonomy" id="2708301"/>
    <lineage>
        <taxon>Bacteria</taxon>
        <taxon>Pseudomonadati</taxon>
        <taxon>Pseudomonadota</taxon>
        <taxon>Gammaproteobacteria</taxon>
        <taxon>Cellvibrionales</taxon>
        <taxon>Halieaceae</taxon>
        <taxon>Kineobactrum</taxon>
    </lineage>
</organism>
<evidence type="ECO:0008006" key="3">
    <source>
        <dbReference type="Google" id="ProtNLM"/>
    </source>
</evidence>
<dbReference type="RefSeq" id="WP_163493459.1">
    <property type="nucleotide sequence ID" value="NZ_CP048711.1"/>
</dbReference>
<dbReference type="Gene3D" id="1.10.760.10">
    <property type="entry name" value="Cytochrome c-like domain"/>
    <property type="match status" value="1"/>
</dbReference>